<dbReference type="PANTHER" id="PTHR32063">
    <property type="match status" value="1"/>
</dbReference>
<feature type="transmembrane region" description="Helical" evidence="7">
    <location>
        <begin position="462"/>
        <end position="489"/>
    </location>
</feature>
<evidence type="ECO:0000256" key="5">
    <source>
        <dbReference type="ARBA" id="ARBA00022989"/>
    </source>
</evidence>
<name>A0ABT2BXP1_9BURK</name>
<gene>
    <name evidence="8" type="ORF">NX786_11245</name>
</gene>
<dbReference type="PANTHER" id="PTHR32063:SF34">
    <property type="entry name" value="MULTIDRUG RESISTANCE PROTEIN MDTC"/>
    <property type="match status" value="1"/>
</dbReference>
<evidence type="ECO:0000256" key="2">
    <source>
        <dbReference type="ARBA" id="ARBA00022475"/>
    </source>
</evidence>
<organism evidence="8 9">
    <name type="scientific">Telluria mixta</name>
    <dbReference type="NCBI Taxonomy" id="34071"/>
    <lineage>
        <taxon>Bacteria</taxon>
        <taxon>Pseudomonadati</taxon>
        <taxon>Pseudomonadota</taxon>
        <taxon>Betaproteobacteria</taxon>
        <taxon>Burkholderiales</taxon>
        <taxon>Oxalobacteraceae</taxon>
        <taxon>Telluria group</taxon>
        <taxon>Telluria</taxon>
    </lineage>
</organism>
<keyword evidence="9" id="KW-1185">Reference proteome</keyword>
<dbReference type="Gene3D" id="3.30.70.1430">
    <property type="entry name" value="Multidrug efflux transporter AcrB pore domain"/>
    <property type="match status" value="2"/>
</dbReference>
<evidence type="ECO:0000313" key="9">
    <source>
        <dbReference type="Proteomes" id="UP001165263"/>
    </source>
</evidence>
<feature type="transmembrane region" description="Helical" evidence="7">
    <location>
        <begin position="359"/>
        <end position="380"/>
    </location>
</feature>
<dbReference type="SUPFAM" id="SSF82714">
    <property type="entry name" value="Multidrug efflux transporter AcrB TolC docking domain, DN and DC subdomains"/>
    <property type="match status" value="2"/>
</dbReference>
<evidence type="ECO:0000256" key="3">
    <source>
        <dbReference type="ARBA" id="ARBA00022519"/>
    </source>
</evidence>
<evidence type="ECO:0000256" key="1">
    <source>
        <dbReference type="ARBA" id="ARBA00022448"/>
    </source>
</evidence>
<evidence type="ECO:0000313" key="8">
    <source>
        <dbReference type="EMBL" id="MCS0629908.1"/>
    </source>
</evidence>
<evidence type="ECO:0000256" key="6">
    <source>
        <dbReference type="ARBA" id="ARBA00023136"/>
    </source>
</evidence>
<keyword evidence="6 7" id="KW-0472">Membrane</keyword>
<feature type="transmembrane region" description="Helical" evidence="7">
    <location>
        <begin position="854"/>
        <end position="871"/>
    </location>
</feature>
<protein>
    <submittedName>
        <fullName evidence="8">Efflux RND transporter permease subunit</fullName>
    </submittedName>
</protein>
<feature type="transmembrane region" description="Helical" evidence="7">
    <location>
        <begin position="523"/>
        <end position="544"/>
    </location>
</feature>
<keyword evidence="3" id="KW-0997">Cell inner membrane</keyword>
<dbReference type="Gene3D" id="3.30.70.1320">
    <property type="entry name" value="Multidrug efflux transporter AcrB pore domain like"/>
    <property type="match status" value="1"/>
</dbReference>
<dbReference type="InterPro" id="IPR027463">
    <property type="entry name" value="AcrB_DN_DC_subdom"/>
</dbReference>
<comment type="caution">
    <text evidence="8">The sequence shown here is derived from an EMBL/GenBank/DDBJ whole genome shotgun (WGS) entry which is preliminary data.</text>
</comment>
<dbReference type="Gene3D" id="1.20.1640.10">
    <property type="entry name" value="Multidrug efflux transporter AcrB transmembrane domain"/>
    <property type="match status" value="2"/>
</dbReference>
<feature type="transmembrane region" description="Helical" evidence="7">
    <location>
        <begin position="954"/>
        <end position="972"/>
    </location>
</feature>
<dbReference type="RefSeq" id="WP_259449003.1">
    <property type="nucleotide sequence ID" value="NZ_CP119520.1"/>
</dbReference>
<feature type="transmembrane region" description="Helical" evidence="7">
    <location>
        <begin position="336"/>
        <end position="352"/>
    </location>
</feature>
<keyword evidence="4 7" id="KW-0812">Transmembrane</keyword>
<dbReference type="EMBL" id="JANUHC010000003">
    <property type="protein sequence ID" value="MCS0629908.1"/>
    <property type="molecule type" value="Genomic_DNA"/>
</dbReference>
<evidence type="ECO:0000256" key="7">
    <source>
        <dbReference type="SAM" id="Phobius"/>
    </source>
</evidence>
<accession>A0ABT2BXP1</accession>
<dbReference type="Pfam" id="PF00873">
    <property type="entry name" value="ACR_tran"/>
    <property type="match status" value="1"/>
</dbReference>
<dbReference type="SUPFAM" id="SSF82866">
    <property type="entry name" value="Multidrug efflux transporter AcrB transmembrane domain"/>
    <property type="match status" value="2"/>
</dbReference>
<dbReference type="InterPro" id="IPR001036">
    <property type="entry name" value="Acrflvin-R"/>
</dbReference>
<sequence>MNFSAFFIRRPVATILLTLAIALPGMLAYALLPRAALPQVDFPTLSVQANLPGASPETMAATVATPLERVLGRIAGITEMTSSSTQGVTRINLQFDIDRDIDGAARDVQSAINAARALLPTMPNNPSYRKSNSAGPPVMTFALRSQTHTQDQLYDIAFTLLGQKVSQVKGVGQVNVNGSSLRAVRIEVDPNVLNQYGIGLEKVRQALAAANVNAPKGFVEDGQRRWQIDVNDQARQARDYRNLVVAWNKDAPVRLSDVARVRDAVQDVRNAGTYGGKPAVIIAAFAQPGANVIATVDALRALLPQLRAMAPAGVDVDVAIDRSSTIRKSLTEVQETLAIAVVLVVAVTFLFLRNGRATLIPSIAIPVSLLGTLAIIYLLGYSLNNLSLMALIISTGFVVDDAIVVVENAVKHIEEGMAPIAAALRGAREVGFTVLAMSVSLVAVFIPLLFMGGIVGRLFREFAVTLSLAVLISLVISLTTTPMLCALLLRPVDTHAKPGRLDRLMDVPLAWYRRTLDWTLRHAGFTLLVLAATIALNTWLYTIVPKGFFPIQDTGRLMGSFQADQSTSFQAMRQKIDRMLKILGEDPDIDNFYEYSGGFGSQQTNTGTVFVRLKPLGERKASAQEIIARLRPKLAGVPGISLFLSSNQDLTIGARSSGAQYQYTILSSDLDALRTLAPRLRGALARLPQLTDVNSDFQDKGLQTRLVVDRAAAARLGITARHIDATLNDAFGQRPVSTIYEPLNQYFVVLTLLPQFTQDAAALNHVYLTGADGAKVPLAAISHWERQTAPLAINHQGPAAATTVSFNLAPGVTLDQAAALVDKAFAGLNPPDSVTGRFAGAAQVFQDSLATQPWLILAALLSVYIVLGILYESAIHPLTILSTLPSAGVGALLALMACGTEFSLIAFIGVILLVGIVKKNAIMMIDTALQLERDQGLGPEASIRQACLLRFRPILMTTLAALFGALPLALGAGDGAELRRPLGLAIVGGLLFSQALTLYTTPVVYLALDRVRHKALRRFKRAPVLATT</sequence>
<keyword evidence="2" id="KW-1003">Cell membrane</keyword>
<proteinExistence type="predicted"/>
<keyword evidence="5 7" id="KW-1133">Transmembrane helix</keyword>
<feature type="transmembrane region" description="Helical" evidence="7">
    <location>
        <begin position="902"/>
        <end position="917"/>
    </location>
</feature>
<reference evidence="8" key="1">
    <citation type="submission" date="2022-08" db="EMBL/GenBank/DDBJ databases">
        <title>Reclassification of Massilia species as members of the genera Telluria, Duganella, Pseudoduganella, Mokoshia gen. nov. and Zemynaea gen. nov. using orthogonal and non-orthogonal genome-based approaches.</title>
        <authorList>
            <person name="Bowman J.P."/>
        </authorList>
    </citation>
    <scope>NUCLEOTIDE SEQUENCE</scope>
    <source>
        <strain evidence="8">LMG 11547</strain>
    </source>
</reference>
<dbReference type="SUPFAM" id="SSF82693">
    <property type="entry name" value="Multidrug efflux transporter AcrB pore domain, PN1, PN2, PC1 and PC2 subdomains"/>
    <property type="match status" value="3"/>
</dbReference>
<dbReference type="Gene3D" id="3.30.2090.10">
    <property type="entry name" value="Multidrug efflux transporter AcrB TolC docking domain, DN and DC subdomains"/>
    <property type="match status" value="2"/>
</dbReference>
<evidence type="ECO:0000256" key="4">
    <source>
        <dbReference type="ARBA" id="ARBA00022692"/>
    </source>
</evidence>
<dbReference type="Proteomes" id="UP001165263">
    <property type="component" value="Unassembled WGS sequence"/>
</dbReference>
<dbReference type="PRINTS" id="PR00702">
    <property type="entry name" value="ACRIFLAVINRP"/>
</dbReference>
<dbReference type="Gene3D" id="3.30.70.1440">
    <property type="entry name" value="Multidrug efflux transporter AcrB pore domain"/>
    <property type="match status" value="1"/>
</dbReference>
<feature type="transmembrane region" description="Helical" evidence="7">
    <location>
        <begin position="430"/>
        <end position="450"/>
    </location>
</feature>
<keyword evidence="1" id="KW-0813">Transport</keyword>
<feature type="transmembrane region" description="Helical" evidence="7">
    <location>
        <begin position="984"/>
        <end position="1008"/>
    </location>
</feature>